<reference evidence="4 5" key="1">
    <citation type="submission" date="2019-03" db="EMBL/GenBank/DDBJ databases">
        <authorList>
            <person name="Nijsse B."/>
        </authorList>
    </citation>
    <scope>NUCLEOTIDE SEQUENCE [LARGE SCALE GENOMIC DNA]</scope>
    <source>
        <strain evidence="4">Desulfoluna butyratoxydans MSL71</strain>
    </source>
</reference>
<evidence type="ECO:0000256" key="1">
    <source>
        <dbReference type="ARBA" id="ARBA00022729"/>
    </source>
</evidence>
<feature type="chain" id="PRO_5020328632" evidence="2">
    <location>
        <begin position="22"/>
        <end position="178"/>
    </location>
</feature>
<keyword evidence="1 2" id="KW-0732">Signal</keyword>
<keyword evidence="5" id="KW-1185">Reference proteome</keyword>
<evidence type="ECO:0000313" key="5">
    <source>
        <dbReference type="Proteomes" id="UP000507962"/>
    </source>
</evidence>
<accession>A0A4U8YH47</accession>
<dbReference type="InterPro" id="IPR011250">
    <property type="entry name" value="OMP/PagP_B-barrel"/>
</dbReference>
<dbReference type="EMBL" id="CAADHO010000001">
    <property type="protein sequence ID" value="VFQ42507.1"/>
    <property type="molecule type" value="Genomic_DNA"/>
</dbReference>
<sequence length="178" mass="18432">MKRMIVAMTAVLMLLGQSAFAAEGHSFRISAGPSLFYDSMSQEAGAGGYLNVGYRVAPSVDLDVYGAVTSDFEVDNDLTRGDASVSMLTLGARYLSSMGDNSTGYIAAGIGVLKLEADEVAPGTDDSRTGGVARFGVGVDVPLTDHLGLTCGAGFSRGLGSTDEITLFDLSTALFCTF</sequence>
<dbReference type="AlphaFoldDB" id="A0A4U8YH47"/>
<protein>
    <submittedName>
        <fullName evidence="4">Outer membrane protein beta-barrel</fullName>
    </submittedName>
</protein>
<evidence type="ECO:0000313" key="4">
    <source>
        <dbReference type="EMBL" id="VFQ42507.1"/>
    </source>
</evidence>
<organism evidence="4 5">
    <name type="scientific">Desulfoluna butyratoxydans</name>
    <dbReference type="NCBI Taxonomy" id="231438"/>
    <lineage>
        <taxon>Bacteria</taxon>
        <taxon>Pseudomonadati</taxon>
        <taxon>Thermodesulfobacteriota</taxon>
        <taxon>Desulfobacteria</taxon>
        <taxon>Desulfobacterales</taxon>
        <taxon>Desulfolunaceae</taxon>
        <taxon>Desulfoluna</taxon>
    </lineage>
</organism>
<dbReference type="InterPro" id="IPR027385">
    <property type="entry name" value="Beta-barrel_OMP"/>
</dbReference>
<gene>
    <name evidence="4" type="ORF">MSL71_1280</name>
</gene>
<evidence type="ECO:0000256" key="2">
    <source>
        <dbReference type="SAM" id="SignalP"/>
    </source>
</evidence>
<dbReference type="Pfam" id="PF13505">
    <property type="entry name" value="OMP_b-brl"/>
    <property type="match status" value="1"/>
</dbReference>
<dbReference type="SUPFAM" id="SSF56925">
    <property type="entry name" value="OMPA-like"/>
    <property type="match status" value="1"/>
</dbReference>
<feature type="signal peptide" evidence="2">
    <location>
        <begin position="1"/>
        <end position="21"/>
    </location>
</feature>
<dbReference type="Proteomes" id="UP000507962">
    <property type="component" value="Unassembled WGS sequence"/>
</dbReference>
<feature type="domain" description="Outer membrane protein beta-barrel" evidence="3">
    <location>
        <begin position="9"/>
        <end position="151"/>
    </location>
</feature>
<proteinExistence type="predicted"/>
<dbReference type="RefSeq" id="WP_180136752.1">
    <property type="nucleotide sequence ID" value="NZ_CAADHO010000001.1"/>
</dbReference>
<evidence type="ECO:0000259" key="3">
    <source>
        <dbReference type="Pfam" id="PF13505"/>
    </source>
</evidence>
<name>A0A4U8YH47_9BACT</name>
<dbReference type="Gene3D" id="2.40.160.20">
    <property type="match status" value="1"/>
</dbReference>